<evidence type="ECO:0000256" key="6">
    <source>
        <dbReference type="SAM" id="Phobius"/>
    </source>
</evidence>
<dbReference type="GO" id="GO:0016020">
    <property type="term" value="C:membrane"/>
    <property type="evidence" value="ECO:0007669"/>
    <property type="project" value="UniProtKB-SubCell"/>
</dbReference>
<feature type="transmembrane region" description="Helical" evidence="6">
    <location>
        <begin position="748"/>
        <end position="769"/>
    </location>
</feature>
<feature type="region of interest" description="Disordered" evidence="5">
    <location>
        <begin position="495"/>
        <end position="521"/>
    </location>
</feature>
<organism evidence="9 10">
    <name type="scientific">Rhipicephalus microplus</name>
    <name type="common">Cattle tick</name>
    <name type="synonym">Boophilus microplus</name>
    <dbReference type="NCBI Taxonomy" id="6941"/>
    <lineage>
        <taxon>Eukaryota</taxon>
        <taxon>Metazoa</taxon>
        <taxon>Ecdysozoa</taxon>
        <taxon>Arthropoda</taxon>
        <taxon>Chelicerata</taxon>
        <taxon>Arachnida</taxon>
        <taxon>Acari</taxon>
        <taxon>Parasitiformes</taxon>
        <taxon>Ixodida</taxon>
        <taxon>Ixodoidea</taxon>
        <taxon>Ixodidae</taxon>
        <taxon>Rhipicephalinae</taxon>
        <taxon>Rhipicephalus</taxon>
        <taxon>Boophilus</taxon>
    </lineage>
</organism>
<evidence type="ECO:0000256" key="2">
    <source>
        <dbReference type="ARBA" id="ARBA00022692"/>
    </source>
</evidence>
<evidence type="ECO:0000256" key="7">
    <source>
        <dbReference type="SAM" id="SignalP"/>
    </source>
</evidence>
<dbReference type="InterPro" id="IPR053231">
    <property type="entry name" value="GPCR_LN-TM7"/>
</dbReference>
<dbReference type="VEuPathDB" id="VectorBase:LOC119179730"/>
<proteinExistence type="predicted"/>
<sequence>MEAMLPWMALLAWLNGVLPDVGPNESEIATIPCALPWTVSRESFLDLPDDVFETLMRCPAEFHGCSDELAGCVPSTHVSTCSCTFNCKTYRDCCWNVELDTTLDMLEAPRISCEHVSIDKEHHYQVYMVSSCADAWPDNDVRSACEGAQSLGDHFHLIPVTSNSSEVTYRTVLHRNDEGWLPAVRHHATWTKDVGPNESEIATIPCALPWTVSRESFLDLPDDVFETLMRCPAEFHGCSDELAGCVPSTHVSTCSCAFNCKTYRDCCWNVELDTTLDMLEAPRISCEHVSIDKEHHYQVYMVSSCAAAWPDNDVRAACEGAQSLGDHFHLIPVTGNSSEVTYRNVFCALCNADIDTIFWDSAFVEESGEYFVAPPELWVRPPAHYLRPCTDDITTDTCSLNVPEAMLRKCKTYYAPVSSCSTAGPTFKNVYCALCNGVKPSNLSCSPARNVSAVGKKPHTHNSLASLFRPVTRTPSCYAMYDGRCYIRSAPDHREKDQAMNSTKIRSPTSERTPSSSDGGEASQYVTLICVSLSIFCLALKLVVFCAYRESRTFASKCTLCLSVTLMITHVLYMATASLGVPTLSCTISAALVHYGFLSTFCWTCTLSFDICRSLTNVTLSSNRESVPITYSAFSCGLPLLVVASAVAVDLALPESALSPRYGRLVCWIGSFWGLVVYFLVPVAILLLCCLAFYFRVVLYVYRTSIAQRAFNGIRDHQRAHAGLFVRLALVMGSPWALAFLATFVESVVLDCFVSFLVGLQGVYLFVAFKDYRFFLSSIRKRVAGSYSSDVSSSSQW</sequence>
<feature type="chain" id="PRO_5039900904" description="G-protein coupled receptors family 2 profile 2 domain-containing protein" evidence="7">
    <location>
        <begin position="20"/>
        <end position="797"/>
    </location>
</feature>
<evidence type="ECO:0000259" key="8">
    <source>
        <dbReference type="PROSITE" id="PS50261"/>
    </source>
</evidence>
<reference evidence="9" key="2">
    <citation type="submission" date="2021-09" db="EMBL/GenBank/DDBJ databases">
        <authorList>
            <person name="Jia N."/>
            <person name="Wang J."/>
            <person name="Shi W."/>
            <person name="Du L."/>
            <person name="Sun Y."/>
            <person name="Zhan W."/>
            <person name="Jiang J."/>
            <person name="Wang Q."/>
            <person name="Zhang B."/>
            <person name="Ji P."/>
            <person name="Sakyi L.B."/>
            <person name="Cui X."/>
            <person name="Yuan T."/>
            <person name="Jiang B."/>
            <person name="Yang W."/>
            <person name="Lam T.T.-Y."/>
            <person name="Chang Q."/>
            <person name="Ding S."/>
            <person name="Wang X."/>
            <person name="Zhu J."/>
            <person name="Ruan X."/>
            <person name="Zhao L."/>
            <person name="Wei J."/>
            <person name="Que T."/>
            <person name="Du C."/>
            <person name="Cheng J."/>
            <person name="Dai P."/>
            <person name="Han X."/>
            <person name="Huang E."/>
            <person name="Gao Y."/>
            <person name="Liu J."/>
            <person name="Shao H."/>
            <person name="Ye R."/>
            <person name="Li L."/>
            <person name="Wei W."/>
            <person name="Wang X."/>
            <person name="Wang C."/>
            <person name="Huo Q."/>
            <person name="Li W."/>
            <person name="Guo W."/>
            <person name="Chen H."/>
            <person name="Chen S."/>
            <person name="Zhou L."/>
            <person name="Zhou L."/>
            <person name="Ni X."/>
            <person name="Tian J."/>
            <person name="Zhou Y."/>
            <person name="Sheng Y."/>
            <person name="Liu T."/>
            <person name="Pan Y."/>
            <person name="Xia L."/>
            <person name="Li J."/>
            <person name="Zhao F."/>
            <person name="Cao W."/>
        </authorList>
    </citation>
    <scope>NUCLEOTIDE SEQUENCE</scope>
    <source>
        <strain evidence="9">Rmic-2018</strain>
        <tissue evidence="9">Larvae</tissue>
    </source>
</reference>
<evidence type="ECO:0000313" key="9">
    <source>
        <dbReference type="EMBL" id="KAH8030834.1"/>
    </source>
</evidence>
<evidence type="ECO:0000256" key="4">
    <source>
        <dbReference type="ARBA" id="ARBA00023136"/>
    </source>
</evidence>
<dbReference type="PROSITE" id="PS50261">
    <property type="entry name" value="G_PROTEIN_RECEP_F2_4"/>
    <property type="match status" value="1"/>
</dbReference>
<feature type="transmembrane region" description="Helical" evidence="6">
    <location>
        <begin position="560"/>
        <end position="581"/>
    </location>
</feature>
<dbReference type="Proteomes" id="UP000821866">
    <property type="component" value="Chromosome 3"/>
</dbReference>
<comment type="subcellular location">
    <subcellularLocation>
        <location evidence="1">Membrane</location>
        <topology evidence="1">Multi-pass membrane protein</topology>
    </subcellularLocation>
</comment>
<dbReference type="AlphaFoldDB" id="A0A9J6E928"/>
<dbReference type="EMBL" id="JABSTU010000005">
    <property type="protein sequence ID" value="KAH8030834.1"/>
    <property type="molecule type" value="Genomic_DNA"/>
</dbReference>
<feature type="transmembrane region" description="Helical" evidence="6">
    <location>
        <begin position="629"/>
        <end position="652"/>
    </location>
</feature>
<dbReference type="Gene3D" id="1.20.1070.10">
    <property type="entry name" value="Rhodopsin 7-helix transmembrane proteins"/>
    <property type="match status" value="1"/>
</dbReference>
<dbReference type="Pfam" id="PF00002">
    <property type="entry name" value="7tm_2"/>
    <property type="match status" value="1"/>
</dbReference>
<dbReference type="GO" id="GO:0004930">
    <property type="term" value="F:G protein-coupled receptor activity"/>
    <property type="evidence" value="ECO:0007669"/>
    <property type="project" value="InterPro"/>
</dbReference>
<evidence type="ECO:0000256" key="1">
    <source>
        <dbReference type="ARBA" id="ARBA00004141"/>
    </source>
</evidence>
<name>A0A9J6E928_RHIMP</name>
<dbReference type="PANTHER" id="PTHR45902:SF1">
    <property type="entry name" value="LATROPHILIN RECEPTOR-LIKE PROTEIN A"/>
    <property type="match status" value="1"/>
</dbReference>
<keyword evidence="10" id="KW-1185">Reference proteome</keyword>
<dbReference type="PANTHER" id="PTHR45902">
    <property type="entry name" value="LATROPHILIN RECEPTOR-LIKE PROTEIN A"/>
    <property type="match status" value="1"/>
</dbReference>
<feature type="transmembrane region" description="Helical" evidence="6">
    <location>
        <begin position="587"/>
        <end position="609"/>
    </location>
</feature>
<evidence type="ECO:0000256" key="5">
    <source>
        <dbReference type="SAM" id="MobiDB-lite"/>
    </source>
</evidence>
<dbReference type="InterPro" id="IPR000832">
    <property type="entry name" value="GPCR_2_secretin-like"/>
</dbReference>
<feature type="signal peptide" evidence="7">
    <location>
        <begin position="1"/>
        <end position="19"/>
    </location>
</feature>
<dbReference type="InterPro" id="IPR017981">
    <property type="entry name" value="GPCR_2-like_7TM"/>
</dbReference>
<keyword evidence="4 6" id="KW-0472">Membrane</keyword>
<accession>A0A9J6E928</accession>
<feature type="transmembrane region" description="Helical" evidence="6">
    <location>
        <begin position="525"/>
        <end position="548"/>
    </location>
</feature>
<keyword evidence="7" id="KW-0732">Signal</keyword>
<protein>
    <recommendedName>
        <fullName evidence="8">G-protein coupled receptors family 2 profile 2 domain-containing protein</fullName>
    </recommendedName>
</protein>
<feature type="domain" description="G-protein coupled receptors family 2 profile 2" evidence="8">
    <location>
        <begin position="523"/>
        <end position="773"/>
    </location>
</feature>
<feature type="transmembrane region" description="Helical" evidence="6">
    <location>
        <begin position="672"/>
        <end position="702"/>
    </location>
</feature>
<dbReference type="CDD" id="cd15039">
    <property type="entry name" value="7tmB3_Methuselah-like"/>
    <property type="match status" value="1"/>
</dbReference>
<keyword evidence="3 6" id="KW-1133">Transmembrane helix</keyword>
<evidence type="ECO:0000313" key="10">
    <source>
        <dbReference type="Proteomes" id="UP000821866"/>
    </source>
</evidence>
<feature type="transmembrane region" description="Helical" evidence="6">
    <location>
        <begin position="722"/>
        <end position="742"/>
    </location>
</feature>
<gene>
    <name evidence="9" type="ORF">HPB51_011878</name>
</gene>
<keyword evidence="2 6" id="KW-0812">Transmembrane</keyword>
<dbReference type="GO" id="GO:0007166">
    <property type="term" value="P:cell surface receptor signaling pathway"/>
    <property type="evidence" value="ECO:0007669"/>
    <property type="project" value="InterPro"/>
</dbReference>
<evidence type="ECO:0000256" key="3">
    <source>
        <dbReference type="ARBA" id="ARBA00022989"/>
    </source>
</evidence>
<reference evidence="9" key="1">
    <citation type="journal article" date="2020" name="Cell">
        <title>Large-Scale Comparative Analyses of Tick Genomes Elucidate Their Genetic Diversity and Vector Capacities.</title>
        <authorList>
            <consortium name="Tick Genome and Microbiome Consortium (TIGMIC)"/>
            <person name="Jia N."/>
            <person name="Wang J."/>
            <person name="Shi W."/>
            <person name="Du L."/>
            <person name="Sun Y."/>
            <person name="Zhan W."/>
            <person name="Jiang J.F."/>
            <person name="Wang Q."/>
            <person name="Zhang B."/>
            <person name="Ji P."/>
            <person name="Bell-Sakyi L."/>
            <person name="Cui X.M."/>
            <person name="Yuan T.T."/>
            <person name="Jiang B.G."/>
            <person name="Yang W.F."/>
            <person name="Lam T.T."/>
            <person name="Chang Q.C."/>
            <person name="Ding S.J."/>
            <person name="Wang X.J."/>
            <person name="Zhu J.G."/>
            <person name="Ruan X.D."/>
            <person name="Zhao L."/>
            <person name="Wei J.T."/>
            <person name="Ye R.Z."/>
            <person name="Que T.C."/>
            <person name="Du C.H."/>
            <person name="Zhou Y.H."/>
            <person name="Cheng J.X."/>
            <person name="Dai P.F."/>
            <person name="Guo W.B."/>
            <person name="Han X.H."/>
            <person name="Huang E.J."/>
            <person name="Li L.F."/>
            <person name="Wei W."/>
            <person name="Gao Y.C."/>
            <person name="Liu J.Z."/>
            <person name="Shao H.Z."/>
            <person name="Wang X."/>
            <person name="Wang C.C."/>
            <person name="Yang T.C."/>
            <person name="Huo Q.B."/>
            <person name="Li W."/>
            <person name="Chen H.Y."/>
            <person name="Chen S.E."/>
            <person name="Zhou L.G."/>
            <person name="Ni X.B."/>
            <person name="Tian J.H."/>
            <person name="Sheng Y."/>
            <person name="Liu T."/>
            <person name="Pan Y.S."/>
            <person name="Xia L.Y."/>
            <person name="Li J."/>
            <person name="Zhao F."/>
            <person name="Cao W.C."/>
        </authorList>
    </citation>
    <scope>NUCLEOTIDE SEQUENCE</scope>
    <source>
        <strain evidence="9">Rmic-2018</strain>
    </source>
</reference>
<feature type="compositionally biased region" description="Low complexity" evidence="5">
    <location>
        <begin position="506"/>
        <end position="517"/>
    </location>
</feature>
<comment type="caution">
    <text evidence="9">The sequence shown here is derived from an EMBL/GenBank/DDBJ whole genome shotgun (WGS) entry which is preliminary data.</text>
</comment>